<dbReference type="AlphaFoldDB" id="A0A1V1FKT6"/>
<dbReference type="EMBL" id="FX985459">
    <property type="protein sequence ID" value="BAX07472.1"/>
    <property type="molecule type" value="mRNA"/>
</dbReference>
<evidence type="ECO:0000256" key="2">
    <source>
        <dbReference type="SAM" id="SignalP"/>
    </source>
</evidence>
<dbReference type="GO" id="GO:0005576">
    <property type="term" value="C:extracellular region"/>
    <property type="evidence" value="ECO:0007669"/>
    <property type="project" value="UniProtKB-SubCell"/>
</dbReference>
<dbReference type="PANTHER" id="PTHR10334">
    <property type="entry name" value="CYSTEINE-RICH SECRETORY PROTEIN-RELATED"/>
    <property type="match status" value="1"/>
</dbReference>
<dbReference type="PROSITE" id="PS01009">
    <property type="entry name" value="CRISP_1"/>
    <property type="match status" value="1"/>
</dbReference>
<dbReference type="Gene3D" id="3.40.33.10">
    <property type="entry name" value="CAP"/>
    <property type="match status" value="1"/>
</dbReference>
<dbReference type="Pfam" id="PF00188">
    <property type="entry name" value="CAP"/>
    <property type="match status" value="1"/>
</dbReference>
<dbReference type="SMART" id="SM00198">
    <property type="entry name" value="SCP"/>
    <property type="match status" value="1"/>
</dbReference>
<name>A0A1V1FKT6_9NEOP</name>
<dbReference type="InterPro" id="IPR014044">
    <property type="entry name" value="CAP_dom"/>
</dbReference>
<proteinExistence type="evidence at transcript level"/>
<dbReference type="CDD" id="cd05380">
    <property type="entry name" value="CAP_euk"/>
    <property type="match status" value="1"/>
</dbReference>
<organism evidence="4">
    <name type="scientific">Reticulitermes speratus</name>
    <dbReference type="NCBI Taxonomy" id="60591"/>
    <lineage>
        <taxon>Eukaryota</taxon>
        <taxon>Metazoa</taxon>
        <taxon>Ecdysozoa</taxon>
        <taxon>Arthropoda</taxon>
        <taxon>Hexapoda</taxon>
        <taxon>Insecta</taxon>
        <taxon>Pterygota</taxon>
        <taxon>Neoptera</taxon>
        <taxon>Polyneoptera</taxon>
        <taxon>Dictyoptera</taxon>
        <taxon>Blattodea</taxon>
        <taxon>Blattoidea</taxon>
        <taxon>Termitoidae</taxon>
        <taxon>Rhinotermitidae</taxon>
        <taxon>Reticulitermes</taxon>
        <taxon>Frontotermes</taxon>
    </lineage>
</organism>
<dbReference type="InterPro" id="IPR001283">
    <property type="entry name" value="CRISP-related"/>
</dbReference>
<dbReference type="InterPro" id="IPR018244">
    <property type="entry name" value="Allrgn_V5/Tpx1_CS"/>
</dbReference>
<evidence type="ECO:0000259" key="3">
    <source>
        <dbReference type="SMART" id="SM00198"/>
    </source>
</evidence>
<dbReference type="PRINTS" id="PR00837">
    <property type="entry name" value="V5TPXLIKE"/>
</dbReference>
<evidence type="ECO:0000313" key="4">
    <source>
        <dbReference type="EMBL" id="BAX07472.1"/>
    </source>
</evidence>
<reference evidence="4" key="1">
    <citation type="journal article" date="2017" name="PLoS ONE">
        <title>Caste-, sex-, and age-dependent expression of immune-related genes in a Japanese subterranean termite, Reticulitermes speratus.</title>
        <authorList>
            <person name="Mitaka Y."/>
            <person name="Kobayashi K."/>
            <person name="Matsuura K."/>
        </authorList>
    </citation>
    <scope>NUCLEOTIDE SEQUENCE</scope>
    <source>
        <tissue evidence="4">Whole body</tissue>
    </source>
</reference>
<dbReference type="InterPro" id="IPR035940">
    <property type="entry name" value="CAP_sf"/>
</dbReference>
<accession>A0A1V1FKT6</accession>
<feature type="signal peptide" evidence="2">
    <location>
        <begin position="1"/>
        <end position="17"/>
    </location>
</feature>
<dbReference type="PRINTS" id="PR00838">
    <property type="entry name" value="V5ALLERGEN"/>
</dbReference>
<keyword evidence="2" id="KW-0732">Signal</keyword>
<evidence type="ECO:0000256" key="1">
    <source>
        <dbReference type="SAM" id="MobiDB-lite"/>
    </source>
</evidence>
<dbReference type="InterPro" id="IPR002413">
    <property type="entry name" value="V5_allergen-like"/>
</dbReference>
<dbReference type="PROSITE" id="PS01010">
    <property type="entry name" value="CRISP_2"/>
    <property type="match status" value="1"/>
</dbReference>
<feature type="domain" description="SCP" evidence="3">
    <location>
        <begin position="54"/>
        <end position="216"/>
    </location>
</feature>
<protein>
    <submittedName>
        <fullName evidence="4">Putative Venom allergen 1</fullName>
    </submittedName>
</protein>
<feature type="chain" id="PRO_5013002263" evidence="2">
    <location>
        <begin position="18"/>
        <end position="239"/>
    </location>
</feature>
<dbReference type="SUPFAM" id="SSF55797">
    <property type="entry name" value="PR-1-like"/>
    <property type="match status" value="1"/>
</dbReference>
<feature type="region of interest" description="Disordered" evidence="1">
    <location>
        <begin position="70"/>
        <end position="89"/>
    </location>
</feature>
<gene>
    <name evidence="4" type="primary">Venom-allergen1</name>
</gene>
<sequence>MMQAVLFLMYLVLATNAQSCSYSSLCSDHTMCKYQQGYAAACGNPIYSGVTSSVDKQTIVDAHNNLRRQVAQGKESRGTSGAQPSAANMRKMSWDDELASVAQRWTNQCNFGHDACRNVGRFLVGQNAYKFSSPDSSPNGQQDWKSAVQAWYNEVKVFNRNDISPFKFSLSTGHYTQVVWADTYKVGCGFTAYKASNGWYDKYYVCNYGPTGNWKGESMYKTGSACSKCSGACDNGLCV</sequence>